<comment type="caution">
    <text evidence="2">The sequence shown here is derived from an EMBL/GenBank/DDBJ whole genome shotgun (WGS) entry which is preliminary data.</text>
</comment>
<dbReference type="Proteomes" id="UP001499884">
    <property type="component" value="Unassembled WGS sequence"/>
</dbReference>
<feature type="compositionally biased region" description="Basic and acidic residues" evidence="1">
    <location>
        <begin position="1"/>
        <end position="11"/>
    </location>
</feature>
<feature type="compositionally biased region" description="Low complexity" evidence="1">
    <location>
        <begin position="15"/>
        <end position="28"/>
    </location>
</feature>
<feature type="compositionally biased region" description="Basic residues" evidence="1">
    <location>
        <begin position="46"/>
        <end position="56"/>
    </location>
</feature>
<keyword evidence="3" id="KW-1185">Reference proteome</keyword>
<reference evidence="3" key="1">
    <citation type="journal article" date="2019" name="Int. J. Syst. Evol. Microbiol.">
        <title>The Global Catalogue of Microorganisms (GCM) 10K type strain sequencing project: providing services to taxonomists for standard genome sequencing and annotation.</title>
        <authorList>
            <consortium name="The Broad Institute Genomics Platform"/>
            <consortium name="The Broad Institute Genome Sequencing Center for Infectious Disease"/>
            <person name="Wu L."/>
            <person name="Ma J."/>
        </authorList>
    </citation>
    <scope>NUCLEOTIDE SEQUENCE [LARGE SCALE GENOMIC DNA]</scope>
    <source>
        <strain evidence="3">JCM 30846</strain>
    </source>
</reference>
<feature type="region of interest" description="Disordered" evidence="1">
    <location>
        <begin position="1"/>
        <end position="56"/>
    </location>
</feature>
<proteinExistence type="predicted"/>
<evidence type="ECO:0000313" key="3">
    <source>
        <dbReference type="Proteomes" id="UP001499884"/>
    </source>
</evidence>
<evidence type="ECO:0000313" key="2">
    <source>
        <dbReference type="EMBL" id="GAA3746306.1"/>
    </source>
</evidence>
<protein>
    <submittedName>
        <fullName evidence="2">Uncharacterized protein</fullName>
    </submittedName>
</protein>
<evidence type="ECO:0000256" key="1">
    <source>
        <dbReference type="SAM" id="MobiDB-lite"/>
    </source>
</evidence>
<accession>A0ABP7FWU4</accession>
<sequence length="56" mass="6231">MAKNRNRDRSRPQAAEHAAATPKTAVAEKMTEAEQARFTAPDTASHGKRQKRFGHN</sequence>
<dbReference type="EMBL" id="BAABEP010000042">
    <property type="protein sequence ID" value="GAA3746306.1"/>
    <property type="molecule type" value="Genomic_DNA"/>
</dbReference>
<organism evidence="2 3">
    <name type="scientific">Streptomyces tremellae</name>
    <dbReference type="NCBI Taxonomy" id="1124239"/>
    <lineage>
        <taxon>Bacteria</taxon>
        <taxon>Bacillati</taxon>
        <taxon>Actinomycetota</taxon>
        <taxon>Actinomycetes</taxon>
        <taxon>Kitasatosporales</taxon>
        <taxon>Streptomycetaceae</taxon>
        <taxon>Streptomyces</taxon>
    </lineage>
</organism>
<gene>
    <name evidence="2" type="ORF">GCM10023082_48530</name>
</gene>
<name>A0ABP7FWU4_9ACTN</name>
<dbReference type="RefSeq" id="WP_345651377.1">
    <property type="nucleotide sequence ID" value="NZ_BAABEP010000042.1"/>
</dbReference>